<evidence type="ECO:0000256" key="1">
    <source>
        <dbReference type="SAM" id="Phobius"/>
    </source>
</evidence>
<keyword evidence="1" id="KW-1133">Transmembrane helix</keyword>
<dbReference type="Proteomes" id="UP000762676">
    <property type="component" value="Unassembled WGS sequence"/>
</dbReference>
<dbReference type="AlphaFoldDB" id="A0AAV4JWH9"/>
<dbReference type="InterPro" id="IPR011009">
    <property type="entry name" value="Kinase-like_dom_sf"/>
</dbReference>
<dbReference type="PANTHER" id="PTHR46448:SF1">
    <property type="entry name" value="PROTEIN KINASE DOMAIN-CONTAINING PROTEIN"/>
    <property type="match status" value="1"/>
</dbReference>
<dbReference type="EMBL" id="BMAT01014107">
    <property type="protein sequence ID" value="GFS26338.1"/>
    <property type="molecule type" value="Genomic_DNA"/>
</dbReference>
<dbReference type="GO" id="GO:0004715">
    <property type="term" value="F:non-membrane spanning protein tyrosine kinase activity"/>
    <property type="evidence" value="ECO:0007669"/>
    <property type="project" value="InterPro"/>
</dbReference>
<dbReference type="GO" id="GO:0005576">
    <property type="term" value="C:extracellular region"/>
    <property type="evidence" value="ECO:0007669"/>
    <property type="project" value="TreeGrafter"/>
</dbReference>
<proteinExistence type="predicted"/>
<accession>A0AAV4JWH9</accession>
<dbReference type="GO" id="GO:0001501">
    <property type="term" value="P:skeletal system development"/>
    <property type="evidence" value="ECO:0007669"/>
    <property type="project" value="TreeGrafter"/>
</dbReference>
<protein>
    <recommendedName>
        <fullName evidence="4">Protein kinase domain-containing protein</fullName>
    </recommendedName>
</protein>
<dbReference type="PANTHER" id="PTHR46448">
    <property type="entry name" value="PROTEIN KINASE DOMAIN-CONTAINING PROTEIN"/>
    <property type="match status" value="1"/>
</dbReference>
<dbReference type="InterPro" id="IPR042983">
    <property type="entry name" value="PKDCC"/>
</dbReference>
<comment type="caution">
    <text evidence="2">The sequence shown here is derived from an EMBL/GenBank/DDBJ whole genome shotgun (WGS) entry which is preliminary data.</text>
</comment>
<dbReference type="SUPFAM" id="SSF56112">
    <property type="entry name" value="Protein kinase-like (PK-like)"/>
    <property type="match status" value="1"/>
</dbReference>
<reference evidence="2 3" key="1">
    <citation type="journal article" date="2021" name="Elife">
        <title>Chloroplast acquisition without the gene transfer in kleptoplastic sea slugs, Plakobranchus ocellatus.</title>
        <authorList>
            <person name="Maeda T."/>
            <person name="Takahashi S."/>
            <person name="Yoshida T."/>
            <person name="Shimamura S."/>
            <person name="Takaki Y."/>
            <person name="Nagai Y."/>
            <person name="Toyoda A."/>
            <person name="Suzuki Y."/>
            <person name="Arimoto A."/>
            <person name="Ishii H."/>
            <person name="Satoh N."/>
            <person name="Nishiyama T."/>
            <person name="Hasebe M."/>
            <person name="Maruyama T."/>
            <person name="Minagawa J."/>
            <person name="Obokata J."/>
            <person name="Shigenobu S."/>
        </authorList>
    </citation>
    <scope>NUCLEOTIDE SEQUENCE [LARGE SCALE GENOMIC DNA]</scope>
</reference>
<gene>
    <name evidence="2" type="ORF">ElyMa_007051100</name>
</gene>
<organism evidence="2 3">
    <name type="scientific">Elysia marginata</name>
    <dbReference type="NCBI Taxonomy" id="1093978"/>
    <lineage>
        <taxon>Eukaryota</taxon>
        <taxon>Metazoa</taxon>
        <taxon>Spiralia</taxon>
        <taxon>Lophotrochozoa</taxon>
        <taxon>Mollusca</taxon>
        <taxon>Gastropoda</taxon>
        <taxon>Heterobranchia</taxon>
        <taxon>Euthyneura</taxon>
        <taxon>Panpulmonata</taxon>
        <taxon>Sacoglossa</taxon>
        <taxon>Placobranchoidea</taxon>
        <taxon>Plakobranchidae</taxon>
        <taxon>Elysia</taxon>
    </lineage>
</organism>
<keyword evidence="1" id="KW-0472">Membrane</keyword>
<keyword evidence="1" id="KW-0812">Transmembrane</keyword>
<feature type="transmembrane region" description="Helical" evidence="1">
    <location>
        <begin position="12"/>
        <end position="32"/>
    </location>
</feature>
<name>A0AAV4JWH9_9GAST</name>
<evidence type="ECO:0000313" key="2">
    <source>
        <dbReference type="EMBL" id="GFS26338.1"/>
    </source>
</evidence>
<evidence type="ECO:0000313" key="3">
    <source>
        <dbReference type="Proteomes" id="UP000762676"/>
    </source>
</evidence>
<sequence>MATFYRRRITYILMCIPLVAYLVLAVCLLTRVCPRSGVDRPQTDFQAKYEALVKLLKDQALARHFNLDTDNIGSDLRKLLDVDAESNVPGYHTAKNFDKEFHKLVQESVRNIPKGGDSGLSGSERNSETFRDSNVHIWHVEETKMDSDLYAGFQDIHKDDSRYPSAGYPLFIHNCSSISDMRIRAQLGHGVSKQAFVADYKGAQVVIKMVTRHVAEVKNCLKRLREVKTAMSSPKESVGNTYNMFQSKEFLGASFKASNLDGSSKSTAHPVGGQSGVRVEVKQTGSAHELLQVELTPAERQSCYIPSTARVMKEILMSQQLQHPNLASLLGYCVRSEESDTTDISEHGVISVFELGSRFVLDSLQVRWRARREKSLIEYSGIHLKSTPLKETLA</sequence>
<evidence type="ECO:0008006" key="4">
    <source>
        <dbReference type="Google" id="ProtNLM"/>
    </source>
</evidence>
<keyword evidence="3" id="KW-1185">Reference proteome</keyword>